<feature type="chain" id="PRO_5002623575" description="SbsA Ig-like domain-containing protein" evidence="1">
    <location>
        <begin position="18"/>
        <end position="430"/>
    </location>
</feature>
<name>A0D4R5_PARTE</name>
<evidence type="ECO:0000313" key="3">
    <source>
        <dbReference type="Proteomes" id="UP000000600"/>
    </source>
</evidence>
<reference evidence="2 3" key="1">
    <citation type="journal article" date="2006" name="Nature">
        <title>Global trends of whole-genome duplications revealed by the ciliate Paramecium tetraurelia.</title>
        <authorList>
            <consortium name="Genoscope"/>
            <person name="Aury J.-M."/>
            <person name="Jaillon O."/>
            <person name="Duret L."/>
            <person name="Noel B."/>
            <person name="Jubin C."/>
            <person name="Porcel B.M."/>
            <person name="Segurens B."/>
            <person name="Daubin V."/>
            <person name="Anthouard V."/>
            <person name="Aiach N."/>
            <person name="Arnaiz O."/>
            <person name="Billaut A."/>
            <person name="Beisson J."/>
            <person name="Blanc I."/>
            <person name="Bouhouche K."/>
            <person name="Camara F."/>
            <person name="Duharcourt S."/>
            <person name="Guigo R."/>
            <person name="Gogendeau D."/>
            <person name="Katinka M."/>
            <person name="Keller A.-M."/>
            <person name="Kissmehl R."/>
            <person name="Klotz C."/>
            <person name="Koll F."/>
            <person name="Le Moue A."/>
            <person name="Lepere C."/>
            <person name="Malinsky S."/>
            <person name="Nowacki M."/>
            <person name="Nowak J.K."/>
            <person name="Plattner H."/>
            <person name="Poulain J."/>
            <person name="Ruiz F."/>
            <person name="Serrano V."/>
            <person name="Zagulski M."/>
            <person name="Dessen P."/>
            <person name="Betermier M."/>
            <person name="Weissenbach J."/>
            <person name="Scarpelli C."/>
            <person name="Schachter V."/>
            <person name="Sperling L."/>
            <person name="Meyer E."/>
            <person name="Cohen J."/>
            <person name="Wincker P."/>
        </authorList>
    </citation>
    <scope>NUCLEOTIDE SEQUENCE [LARGE SCALE GENOMIC DNA]</scope>
    <source>
        <strain evidence="2 3">Stock d4-2</strain>
    </source>
</reference>
<proteinExistence type="predicted"/>
<feature type="signal peptide" evidence="1">
    <location>
        <begin position="1"/>
        <end position="17"/>
    </location>
</feature>
<gene>
    <name evidence="2" type="ORF">GSPATT00013479001</name>
</gene>
<keyword evidence="3" id="KW-1185">Reference proteome</keyword>
<dbReference type="AlphaFoldDB" id="A0D4R5"/>
<organism evidence="2 3">
    <name type="scientific">Paramecium tetraurelia</name>
    <dbReference type="NCBI Taxonomy" id="5888"/>
    <lineage>
        <taxon>Eukaryota</taxon>
        <taxon>Sar</taxon>
        <taxon>Alveolata</taxon>
        <taxon>Ciliophora</taxon>
        <taxon>Intramacronucleata</taxon>
        <taxon>Oligohymenophorea</taxon>
        <taxon>Peniculida</taxon>
        <taxon>Parameciidae</taxon>
        <taxon>Paramecium</taxon>
    </lineage>
</organism>
<accession>A0D4R5</accession>
<keyword evidence="1" id="KW-0732">Signal</keyword>
<evidence type="ECO:0008006" key="4">
    <source>
        <dbReference type="Google" id="ProtNLM"/>
    </source>
</evidence>
<dbReference type="KEGG" id="ptm:GSPATT00013479001"/>
<dbReference type="InParanoid" id="A0D4R5"/>
<sequence>MIIPILLIVNLITSSTAYTYVAETPCTGLISADCTSSVISGIGYCYWETTCQTLPCYMIDEVAACRTGSGLPTGGASTLCDSLETFSLQYDNVCCDKSEGKLNYAFVRFTKTTDGYYDKASDGTTTLTSLTTQNSATIFQLYTVNPWKIMPSFTSLPTAANFESYLGAILTQYKTLATALQTMPDSHPFYLERTVYQSLQMLRDFIVLQTTPQNTMRDNLIQKIWSVTLIALFRMVNFQPNYYQTNYYIINFAIIPYSRNSITINGQQHTTKIDWSGYAYSQNGFVMVYSFPPEMFGIRNAYSDVICIRPIIGSPPALVYNVGENTFDTSFKPLIITWTWTDPLLTVVAANLKLFKFPFNNVQESGITQETGVTFTCNMVAKQCTSSSITVTPLNTGINYYITTGLGVTADKNKVQCRLQGKAWSGSICS</sequence>
<evidence type="ECO:0000313" key="2">
    <source>
        <dbReference type="EMBL" id="CAK78032.1"/>
    </source>
</evidence>
<protein>
    <recommendedName>
        <fullName evidence="4">SbsA Ig-like domain-containing protein</fullName>
    </recommendedName>
</protein>
<dbReference type="OrthoDB" id="288506at2759"/>
<dbReference type="GeneID" id="5031214"/>
<dbReference type="HOGENOM" id="CLU_038320_1_0_1"/>
<dbReference type="EMBL" id="CT868296">
    <property type="protein sequence ID" value="CAK78032.1"/>
    <property type="molecule type" value="Genomic_DNA"/>
</dbReference>
<dbReference type="Proteomes" id="UP000000600">
    <property type="component" value="Unassembled WGS sequence"/>
</dbReference>
<dbReference type="RefSeq" id="XP_001445429.1">
    <property type="nucleotide sequence ID" value="XM_001445392.1"/>
</dbReference>
<evidence type="ECO:0000256" key="1">
    <source>
        <dbReference type="SAM" id="SignalP"/>
    </source>
</evidence>
<dbReference type="OMA" id="GYCYWET"/>